<feature type="chain" id="PRO_5039027695" evidence="5">
    <location>
        <begin position="23"/>
        <end position="558"/>
    </location>
</feature>
<proteinExistence type="inferred from homology"/>
<evidence type="ECO:0000256" key="4">
    <source>
        <dbReference type="SAM" id="MobiDB-lite"/>
    </source>
</evidence>
<name>A0A6N2XTA0_9FIRM</name>
<sequence>MKRKLALVMAMLMVLGTLPACSSNSGGSPSEKGENAVSGGSAGTEVGAVIETGDKINSTYTNNTPDANLPVTAVEDTLTIALASEPPSLDIFQLSDSAATLVSKVHCEGLLRRNDATMEYEGVLAKSWENVDDTTIRFHLRDDVYFHNGEKMTAEDVLYMYQRGNELPLQSSFYNMYDLEKCKIIDDYTLDIVTFEPFPPMEDFMSDPADCVLSKKAIESSTPEALVRDLNGAGTGPYKFVEWIAGDRIVFERNENYWGEKPEFKNLVFRIITDSTARTLAFEAGDVDICMQPLTTSVDSLRRNPNCDIWTCDTFTTANIVFNCTVAPLDNKQVRQALAYALDLDTIVDTVFSGTGRKHDSFFTPQNEGYHPADPETDKALLEYNPEKAKELLAEAGYPDGFTIKLWTNENQNRIDLAEILQNNWGAIGVKVDVSIMEFATLMAEYSKGIHEVVICAFAPTGKDGQFYYPYMHSTGPFRRNYAGIRNPEIDKLMENAQSSLDKEERAADYAKVIDILREEVYMIPLHNSENIFGVRSTLTNFEPNPVSLPRLAIVKSK</sequence>
<evidence type="ECO:0000313" key="7">
    <source>
        <dbReference type="EMBL" id="VYT56816.1"/>
    </source>
</evidence>
<dbReference type="CDD" id="cd00995">
    <property type="entry name" value="PBP2_NikA_DppA_OppA_like"/>
    <property type="match status" value="1"/>
</dbReference>
<dbReference type="GeneID" id="23115523"/>
<evidence type="ECO:0000256" key="2">
    <source>
        <dbReference type="ARBA" id="ARBA00022448"/>
    </source>
</evidence>
<evidence type="ECO:0000256" key="5">
    <source>
        <dbReference type="SAM" id="SignalP"/>
    </source>
</evidence>
<dbReference type="Gene3D" id="3.90.76.10">
    <property type="entry name" value="Dipeptide-binding Protein, Domain 1"/>
    <property type="match status" value="1"/>
</dbReference>
<organism evidence="7">
    <name type="scientific">Enterocloster bolteae</name>
    <dbReference type="NCBI Taxonomy" id="208479"/>
    <lineage>
        <taxon>Bacteria</taxon>
        <taxon>Bacillati</taxon>
        <taxon>Bacillota</taxon>
        <taxon>Clostridia</taxon>
        <taxon>Lachnospirales</taxon>
        <taxon>Lachnospiraceae</taxon>
        <taxon>Enterocloster</taxon>
    </lineage>
</organism>
<protein>
    <submittedName>
        <fullName evidence="7">Heme-binding protein A</fullName>
    </submittedName>
</protein>
<accession>A0A6N2XTA0</accession>
<comment type="similarity">
    <text evidence="1">Belongs to the bacterial solute-binding protein 5 family.</text>
</comment>
<dbReference type="PANTHER" id="PTHR30290">
    <property type="entry name" value="PERIPLASMIC BINDING COMPONENT OF ABC TRANSPORTER"/>
    <property type="match status" value="1"/>
</dbReference>
<dbReference type="Pfam" id="PF00496">
    <property type="entry name" value="SBP_bac_5"/>
    <property type="match status" value="1"/>
</dbReference>
<gene>
    <name evidence="7" type="primary">hbpA_3</name>
    <name evidence="7" type="ORF">CBLFYP116_05709</name>
</gene>
<feature type="domain" description="Solute-binding protein family 5" evidence="6">
    <location>
        <begin position="120"/>
        <end position="475"/>
    </location>
</feature>
<dbReference type="PIRSF" id="PIRSF002741">
    <property type="entry name" value="MppA"/>
    <property type="match status" value="1"/>
</dbReference>
<dbReference type="GO" id="GO:0015833">
    <property type="term" value="P:peptide transport"/>
    <property type="evidence" value="ECO:0007669"/>
    <property type="project" value="TreeGrafter"/>
</dbReference>
<dbReference type="SUPFAM" id="SSF53850">
    <property type="entry name" value="Periplasmic binding protein-like II"/>
    <property type="match status" value="1"/>
</dbReference>
<dbReference type="GO" id="GO:1904680">
    <property type="term" value="F:peptide transmembrane transporter activity"/>
    <property type="evidence" value="ECO:0007669"/>
    <property type="project" value="TreeGrafter"/>
</dbReference>
<reference evidence="7" key="1">
    <citation type="submission" date="2019-11" db="EMBL/GenBank/DDBJ databases">
        <authorList>
            <person name="Feng L."/>
        </authorList>
    </citation>
    <scope>NUCLEOTIDE SEQUENCE</scope>
    <source>
        <strain evidence="7">CbolteaeLFYP116</strain>
    </source>
</reference>
<dbReference type="Gene3D" id="3.40.190.10">
    <property type="entry name" value="Periplasmic binding protein-like II"/>
    <property type="match status" value="1"/>
</dbReference>
<dbReference type="AlphaFoldDB" id="A0A6N2XTA0"/>
<evidence type="ECO:0000256" key="3">
    <source>
        <dbReference type="ARBA" id="ARBA00022729"/>
    </source>
</evidence>
<feature type="region of interest" description="Disordered" evidence="4">
    <location>
        <begin position="22"/>
        <end position="42"/>
    </location>
</feature>
<evidence type="ECO:0000259" key="6">
    <source>
        <dbReference type="Pfam" id="PF00496"/>
    </source>
</evidence>
<evidence type="ECO:0000256" key="1">
    <source>
        <dbReference type="ARBA" id="ARBA00005695"/>
    </source>
</evidence>
<dbReference type="EMBL" id="CACRTF010000024">
    <property type="protein sequence ID" value="VYT56816.1"/>
    <property type="molecule type" value="Genomic_DNA"/>
</dbReference>
<dbReference type="RefSeq" id="WP_002577223.1">
    <property type="nucleotide sequence ID" value="NZ_BAABZS010000001.1"/>
</dbReference>
<feature type="signal peptide" evidence="5">
    <location>
        <begin position="1"/>
        <end position="22"/>
    </location>
</feature>
<dbReference type="InterPro" id="IPR030678">
    <property type="entry name" value="Peptide/Ni-bd"/>
</dbReference>
<keyword evidence="3 5" id="KW-0732">Signal</keyword>
<dbReference type="Gene3D" id="3.10.105.10">
    <property type="entry name" value="Dipeptide-binding Protein, Domain 3"/>
    <property type="match status" value="1"/>
</dbReference>
<keyword evidence="2" id="KW-0813">Transport</keyword>
<dbReference type="InterPro" id="IPR000914">
    <property type="entry name" value="SBP_5_dom"/>
</dbReference>
<dbReference type="GO" id="GO:0042597">
    <property type="term" value="C:periplasmic space"/>
    <property type="evidence" value="ECO:0007669"/>
    <property type="project" value="UniProtKB-ARBA"/>
</dbReference>
<dbReference type="InterPro" id="IPR039424">
    <property type="entry name" value="SBP_5"/>
</dbReference>
<dbReference type="PANTHER" id="PTHR30290:SF9">
    <property type="entry name" value="OLIGOPEPTIDE-BINDING PROTEIN APPA"/>
    <property type="match status" value="1"/>
</dbReference>
<dbReference type="GO" id="GO:0043190">
    <property type="term" value="C:ATP-binding cassette (ABC) transporter complex"/>
    <property type="evidence" value="ECO:0007669"/>
    <property type="project" value="InterPro"/>
</dbReference>